<protein>
    <submittedName>
        <fullName evidence="2">Uu.00g104150.m01.CDS01</fullName>
    </submittedName>
</protein>
<feature type="compositionally biased region" description="Basic and acidic residues" evidence="1">
    <location>
        <begin position="123"/>
        <end position="135"/>
    </location>
</feature>
<evidence type="ECO:0000256" key="1">
    <source>
        <dbReference type="SAM" id="MobiDB-lite"/>
    </source>
</evidence>
<feature type="compositionally biased region" description="Acidic residues" evidence="1">
    <location>
        <begin position="212"/>
        <end position="221"/>
    </location>
</feature>
<evidence type="ECO:0000313" key="2">
    <source>
        <dbReference type="EMBL" id="CAJ2503021.1"/>
    </source>
</evidence>
<organism evidence="2 3">
    <name type="scientific">Anthostomella pinea</name>
    <dbReference type="NCBI Taxonomy" id="933095"/>
    <lineage>
        <taxon>Eukaryota</taxon>
        <taxon>Fungi</taxon>
        <taxon>Dikarya</taxon>
        <taxon>Ascomycota</taxon>
        <taxon>Pezizomycotina</taxon>
        <taxon>Sordariomycetes</taxon>
        <taxon>Xylariomycetidae</taxon>
        <taxon>Xylariales</taxon>
        <taxon>Xylariaceae</taxon>
        <taxon>Anthostomella</taxon>
    </lineage>
</organism>
<feature type="region of interest" description="Disordered" evidence="1">
    <location>
        <begin position="1"/>
        <end position="29"/>
    </location>
</feature>
<feature type="compositionally biased region" description="Basic and acidic residues" evidence="1">
    <location>
        <begin position="202"/>
        <end position="211"/>
    </location>
</feature>
<name>A0AAI8VDJ4_9PEZI</name>
<reference evidence="2" key="1">
    <citation type="submission" date="2023-10" db="EMBL/GenBank/DDBJ databases">
        <authorList>
            <person name="Hackl T."/>
        </authorList>
    </citation>
    <scope>NUCLEOTIDE SEQUENCE</scope>
</reference>
<proteinExistence type="predicted"/>
<feature type="region of interest" description="Disordered" evidence="1">
    <location>
        <begin position="123"/>
        <end position="169"/>
    </location>
</feature>
<evidence type="ECO:0000313" key="3">
    <source>
        <dbReference type="Proteomes" id="UP001295740"/>
    </source>
</evidence>
<accession>A0AAI8VDJ4</accession>
<keyword evidence="3" id="KW-1185">Reference proteome</keyword>
<feature type="region of interest" description="Disordered" evidence="1">
    <location>
        <begin position="196"/>
        <end position="221"/>
    </location>
</feature>
<feature type="region of interest" description="Disordered" evidence="1">
    <location>
        <begin position="69"/>
        <end position="100"/>
    </location>
</feature>
<dbReference type="AlphaFoldDB" id="A0AAI8VDJ4"/>
<comment type="caution">
    <text evidence="2">The sequence shown here is derived from an EMBL/GenBank/DDBJ whole genome shotgun (WGS) entry which is preliminary data.</text>
</comment>
<dbReference type="Proteomes" id="UP001295740">
    <property type="component" value="Unassembled WGS sequence"/>
</dbReference>
<dbReference type="EMBL" id="CAUWAG010000004">
    <property type="protein sequence ID" value="CAJ2503021.1"/>
    <property type="molecule type" value="Genomic_DNA"/>
</dbReference>
<sequence>MTAPKRKRTDTDPAAAPPPTKRPCLTSSLNLASEDDTRALGAVETNYDVQLQSVISSSKIQQRVTAMLRHLSPPSDSTTTPHHKEKEMGMGKETATGKTRISVLRARAPDAGKLISIAEIAKRELGKQGGADRKQQLGQTAAPEPEPEPAPPTPAATPREPSSREAGRWYQYIALGEEKKERPRDEGKTMIVEETVLGGKANDNDDHTQAHEDEDADGDDFEVMKTPFERAIEGRPLVRGVPIMSLFLSRVPVEELRRRYGEQTNAPPI</sequence>
<gene>
    <name evidence="2" type="ORF">KHLLAP_LOCUS3489</name>
</gene>